<evidence type="ECO:0000313" key="4">
    <source>
        <dbReference type="Proteomes" id="UP000763557"/>
    </source>
</evidence>
<dbReference type="RefSeq" id="WP_312873332.1">
    <property type="nucleotide sequence ID" value="NZ_CBCSGW010000071.1"/>
</dbReference>
<dbReference type="PANTHER" id="PTHR37981:SF1">
    <property type="entry name" value="SGNH HYDROLASE-TYPE ESTERASE DOMAIN-CONTAINING PROTEIN"/>
    <property type="match status" value="1"/>
</dbReference>
<dbReference type="InterPro" id="IPR037460">
    <property type="entry name" value="SEST-like"/>
</dbReference>
<evidence type="ECO:0000259" key="2">
    <source>
        <dbReference type="Pfam" id="PF13472"/>
    </source>
</evidence>
<gene>
    <name evidence="3" type="ORF">GC106_79890</name>
</gene>
<protein>
    <submittedName>
        <fullName evidence="3">Secreted hydrolase</fullName>
    </submittedName>
</protein>
<feature type="signal peptide" evidence="1">
    <location>
        <begin position="1"/>
        <end position="23"/>
    </location>
</feature>
<comment type="caution">
    <text evidence="3">The sequence shown here is derived from an EMBL/GenBank/DDBJ whole genome shotgun (WGS) entry which is preliminary data.</text>
</comment>
<proteinExistence type="predicted"/>
<feature type="chain" id="PRO_5046600628" evidence="1">
    <location>
        <begin position="24"/>
        <end position="328"/>
    </location>
</feature>
<feature type="domain" description="SGNH hydrolase-type esterase" evidence="2">
    <location>
        <begin position="35"/>
        <end position="276"/>
    </location>
</feature>
<reference evidence="3 4" key="1">
    <citation type="submission" date="2020-01" db="EMBL/GenBank/DDBJ databases">
        <title>Kibdelosporangium persica a novel Actinomycetes from a hot desert in Iran.</title>
        <authorList>
            <person name="Safaei N."/>
            <person name="Zaburannyi N."/>
            <person name="Mueller R."/>
            <person name="Wink J."/>
        </authorList>
    </citation>
    <scope>NUCLEOTIDE SEQUENCE [LARGE SCALE GENOMIC DNA]</scope>
    <source>
        <strain evidence="3 4">4NS15</strain>
    </source>
</reference>
<dbReference type="InterPro" id="IPR013830">
    <property type="entry name" value="SGNH_hydro"/>
</dbReference>
<evidence type="ECO:0000256" key="1">
    <source>
        <dbReference type="SAM" id="SignalP"/>
    </source>
</evidence>
<dbReference type="Gene3D" id="3.40.50.1110">
    <property type="entry name" value="SGNH hydrolase"/>
    <property type="match status" value="1"/>
</dbReference>
<keyword evidence="1" id="KW-0732">Signal</keyword>
<dbReference type="Pfam" id="PF13472">
    <property type="entry name" value="Lipase_GDSL_2"/>
    <property type="match status" value="1"/>
</dbReference>
<dbReference type="GO" id="GO:0016787">
    <property type="term" value="F:hydrolase activity"/>
    <property type="evidence" value="ECO:0007669"/>
    <property type="project" value="UniProtKB-KW"/>
</dbReference>
<dbReference type="CDD" id="cd01823">
    <property type="entry name" value="SEST_like"/>
    <property type="match status" value="1"/>
</dbReference>
<name>A0ABX2FHH1_9PSEU</name>
<dbReference type="InterPro" id="IPR036514">
    <property type="entry name" value="SGNH_hydro_sf"/>
</dbReference>
<dbReference type="EMBL" id="JAAATY010000043">
    <property type="protein sequence ID" value="NRN70717.1"/>
    <property type="molecule type" value="Genomic_DNA"/>
</dbReference>
<keyword evidence="3" id="KW-0378">Hydrolase</keyword>
<keyword evidence="4" id="KW-1185">Reference proteome</keyword>
<accession>A0ABX2FHH1</accession>
<dbReference type="SUPFAM" id="SSF52266">
    <property type="entry name" value="SGNH hydrolase"/>
    <property type="match status" value="1"/>
</dbReference>
<sequence>MSTLRVTMAVLVASVLVAPAATAAPEARAFEKYVALGDSYTAGPGIPSPRLDRLMCLTSTNNYPALLADNLGLRSYTDASCSGAETKHMLKAQPPLPLLPFGGNPPQFSFLRTDTDLVTIGIGGNDFDVFSDLTTMCPALQALDPAGSPCRTFYTAGGEDTMKQKVTKTGERVRAVLAGVHERSPDAKVLLVGYPRIAPPTGTCPDVLPFADGDLRWLDEVEQALNSALKSAAEADGNTTFVDMYPASLGHDACAGQDAWIQGKDSDISEAIQYHPFKSGMVGVANEISKVLGARTGTHKRDVPRSIDRAVVGDASTVTLLTRSRHGR</sequence>
<organism evidence="3 4">
    <name type="scientific">Kibdelosporangium persicum</name>
    <dbReference type="NCBI Taxonomy" id="2698649"/>
    <lineage>
        <taxon>Bacteria</taxon>
        <taxon>Bacillati</taxon>
        <taxon>Actinomycetota</taxon>
        <taxon>Actinomycetes</taxon>
        <taxon>Pseudonocardiales</taxon>
        <taxon>Pseudonocardiaceae</taxon>
        <taxon>Kibdelosporangium</taxon>
    </lineage>
</organism>
<dbReference type="PANTHER" id="PTHR37981">
    <property type="entry name" value="LIPASE 2"/>
    <property type="match status" value="1"/>
</dbReference>
<dbReference type="Proteomes" id="UP000763557">
    <property type="component" value="Unassembled WGS sequence"/>
</dbReference>
<evidence type="ECO:0000313" key="3">
    <source>
        <dbReference type="EMBL" id="NRN70717.1"/>
    </source>
</evidence>